<proteinExistence type="inferred from homology"/>
<feature type="transmembrane region" description="Helical" evidence="8">
    <location>
        <begin position="341"/>
        <end position="361"/>
    </location>
</feature>
<feature type="transmembrane region" description="Helical" evidence="8">
    <location>
        <begin position="92"/>
        <end position="114"/>
    </location>
</feature>
<dbReference type="EMBL" id="VTEZ01000017">
    <property type="protein sequence ID" value="TYS77259.1"/>
    <property type="molecule type" value="Genomic_DNA"/>
</dbReference>
<dbReference type="GO" id="GO:0016020">
    <property type="term" value="C:membrane"/>
    <property type="evidence" value="ECO:0007669"/>
    <property type="project" value="UniProtKB-SubCell"/>
</dbReference>
<evidence type="ECO:0000256" key="5">
    <source>
        <dbReference type="ARBA" id="ARBA00022692"/>
    </source>
</evidence>
<evidence type="ECO:0000313" key="10">
    <source>
        <dbReference type="Proteomes" id="UP000324269"/>
    </source>
</evidence>
<protein>
    <submittedName>
        <fullName evidence="9">GerAB/ArcD/ProY family transporter</fullName>
    </submittedName>
</protein>
<comment type="subcellular location">
    <subcellularLocation>
        <location evidence="1">Membrane</location>
        <topology evidence="1">Multi-pass membrane protein</topology>
    </subcellularLocation>
</comment>
<dbReference type="PANTHER" id="PTHR34975">
    <property type="entry name" value="SPORE GERMINATION PROTEIN A2"/>
    <property type="match status" value="1"/>
</dbReference>
<dbReference type="PANTHER" id="PTHR34975:SF2">
    <property type="entry name" value="SPORE GERMINATION PROTEIN A2"/>
    <property type="match status" value="1"/>
</dbReference>
<keyword evidence="4" id="KW-0309">Germination</keyword>
<gene>
    <name evidence="9" type="ORF">FZC85_23280</name>
</gene>
<keyword evidence="7 8" id="KW-0472">Membrane</keyword>
<organism evidence="9 10">
    <name type="scientific">Rossellomorea aquimaris</name>
    <dbReference type="NCBI Taxonomy" id="189382"/>
    <lineage>
        <taxon>Bacteria</taxon>
        <taxon>Bacillati</taxon>
        <taxon>Bacillota</taxon>
        <taxon>Bacilli</taxon>
        <taxon>Bacillales</taxon>
        <taxon>Bacillaceae</taxon>
        <taxon>Rossellomorea</taxon>
    </lineage>
</organism>
<keyword evidence="3" id="KW-0813">Transport</keyword>
<dbReference type="Pfam" id="PF03845">
    <property type="entry name" value="Spore_permease"/>
    <property type="match status" value="1"/>
</dbReference>
<feature type="transmembrane region" description="Helical" evidence="8">
    <location>
        <begin position="225"/>
        <end position="246"/>
    </location>
</feature>
<dbReference type="InterPro" id="IPR004761">
    <property type="entry name" value="Spore_GerAB"/>
</dbReference>
<reference evidence="9 10" key="1">
    <citation type="submission" date="2019-08" db="EMBL/GenBank/DDBJ databases">
        <title>Bacillus genomes from the desert of Cuatro Cienegas, Coahuila.</title>
        <authorList>
            <person name="Olmedo-Alvarez G."/>
        </authorList>
    </citation>
    <scope>NUCLEOTIDE SEQUENCE [LARGE SCALE GENOMIC DNA]</scope>
    <source>
        <strain evidence="9 10">CH87b_3T</strain>
    </source>
</reference>
<keyword evidence="6 8" id="KW-1133">Transmembrane helix</keyword>
<dbReference type="AlphaFoldDB" id="A0A5D4TQJ7"/>
<evidence type="ECO:0000313" key="9">
    <source>
        <dbReference type="EMBL" id="TYS77259.1"/>
    </source>
</evidence>
<evidence type="ECO:0000256" key="7">
    <source>
        <dbReference type="ARBA" id="ARBA00023136"/>
    </source>
</evidence>
<dbReference type="Proteomes" id="UP000324269">
    <property type="component" value="Unassembled WGS sequence"/>
</dbReference>
<feature type="transmembrane region" description="Helical" evidence="8">
    <location>
        <begin position="50"/>
        <end position="71"/>
    </location>
</feature>
<accession>A0A5D4TQJ7</accession>
<evidence type="ECO:0000256" key="2">
    <source>
        <dbReference type="ARBA" id="ARBA00007998"/>
    </source>
</evidence>
<evidence type="ECO:0000256" key="4">
    <source>
        <dbReference type="ARBA" id="ARBA00022544"/>
    </source>
</evidence>
<feature type="transmembrane region" description="Helical" evidence="8">
    <location>
        <begin position="16"/>
        <end position="38"/>
    </location>
</feature>
<evidence type="ECO:0000256" key="6">
    <source>
        <dbReference type="ARBA" id="ARBA00022989"/>
    </source>
</evidence>
<feature type="transmembrane region" description="Helical" evidence="8">
    <location>
        <begin position="193"/>
        <end position="213"/>
    </location>
</feature>
<keyword evidence="5 8" id="KW-0812">Transmembrane</keyword>
<comment type="caution">
    <text evidence="9">The sequence shown here is derived from an EMBL/GenBank/DDBJ whole genome shotgun (WGS) entry which is preliminary data.</text>
</comment>
<feature type="transmembrane region" description="Helical" evidence="8">
    <location>
        <begin position="151"/>
        <end position="173"/>
    </location>
</feature>
<feature type="transmembrane region" description="Helical" evidence="8">
    <location>
        <begin position="311"/>
        <end position="329"/>
    </location>
</feature>
<evidence type="ECO:0000256" key="3">
    <source>
        <dbReference type="ARBA" id="ARBA00022448"/>
    </source>
</evidence>
<dbReference type="NCBIfam" id="TIGR00912">
    <property type="entry name" value="2A0309"/>
    <property type="match status" value="1"/>
</dbReference>
<dbReference type="OrthoDB" id="2381188at2"/>
<feature type="transmembrane region" description="Helical" evidence="8">
    <location>
        <begin position="126"/>
        <end position="144"/>
    </location>
</feature>
<feature type="transmembrane region" description="Helical" evidence="8">
    <location>
        <begin position="281"/>
        <end position="299"/>
    </location>
</feature>
<comment type="similarity">
    <text evidence="2">Belongs to the amino acid-polyamine-organocation (APC) superfamily. Spore germination protein (SGP) (TC 2.A.3.9) family.</text>
</comment>
<dbReference type="GO" id="GO:0009847">
    <property type="term" value="P:spore germination"/>
    <property type="evidence" value="ECO:0007669"/>
    <property type="project" value="InterPro"/>
</dbReference>
<evidence type="ECO:0000256" key="8">
    <source>
        <dbReference type="SAM" id="Phobius"/>
    </source>
</evidence>
<evidence type="ECO:0000256" key="1">
    <source>
        <dbReference type="ARBA" id="ARBA00004141"/>
    </source>
</evidence>
<sequence>MANYQMVINSMNKRSIYLFHIFSIIILSSGLMVHVLILPSLLSAGKRDSWISVLLSVPPLFLWIFLLYYIYKKLGNQDPIQFIRTHFGRKPSIVFGYLLSLYFMGSAFVTLNYTANWSLTNYTFEVPFWVILTSITVTTLYGTYKGVRTIGMIAFICLPVVTGLGFFVASGNMKNKDYSRLFPIFENGVSDSLFGMIYVGAGIFELAVFLFLVPFVVTGEIKKKWLIGLGILLAFLTLGPVTGAISEFGIEESIKMKNPAYEQWRLLTLGQYITRLDSLSILQWLSGAFVRISISVYITEKLLFTTENKRFLKILILYGLLFLGALIPWNEASFFNFLYTYFLPYSLVLLVLCIGVLGILVKMGGKKS</sequence>
<name>A0A5D4TQJ7_9BACI</name>